<accession>A0AAJ0FTN9</accession>
<keyword evidence="3" id="KW-1185">Reference proteome</keyword>
<evidence type="ECO:0000256" key="1">
    <source>
        <dbReference type="SAM" id="MobiDB-lite"/>
    </source>
</evidence>
<dbReference type="Proteomes" id="UP001251528">
    <property type="component" value="Unassembled WGS sequence"/>
</dbReference>
<protein>
    <submittedName>
        <fullName evidence="2">Uncharacterized protein</fullName>
    </submittedName>
</protein>
<evidence type="ECO:0000313" key="3">
    <source>
        <dbReference type="Proteomes" id="UP001251528"/>
    </source>
</evidence>
<proteinExistence type="predicted"/>
<dbReference type="AlphaFoldDB" id="A0AAJ0FTN9"/>
<gene>
    <name evidence="2" type="ORF">QQS21_011036</name>
</gene>
<organism evidence="2 3">
    <name type="scientific">Conoideocrella luteorostrata</name>
    <dbReference type="NCBI Taxonomy" id="1105319"/>
    <lineage>
        <taxon>Eukaryota</taxon>
        <taxon>Fungi</taxon>
        <taxon>Dikarya</taxon>
        <taxon>Ascomycota</taxon>
        <taxon>Pezizomycotina</taxon>
        <taxon>Sordariomycetes</taxon>
        <taxon>Hypocreomycetidae</taxon>
        <taxon>Hypocreales</taxon>
        <taxon>Clavicipitaceae</taxon>
        <taxon>Conoideocrella</taxon>
    </lineage>
</organism>
<reference evidence="2" key="1">
    <citation type="submission" date="2023-06" db="EMBL/GenBank/DDBJ databases">
        <title>Conoideocrella luteorostrata (Hypocreales: Clavicipitaceae), a potential biocontrol fungus for elongate hemlock scale in United States Christmas tree production areas.</title>
        <authorList>
            <person name="Barrett H."/>
            <person name="Lovett B."/>
            <person name="Macias A.M."/>
            <person name="Stajich J.E."/>
            <person name="Kasson M.T."/>
        </authorList>
    </citation>
    <scope>NUCLEOTIDE SEQUENCE</scope>
    <source>
        <strain evidence="2">ARSEF 14590</strain>
    </source>
</reference>
<comment type="caution">
    <text evidence="2">The sequence shown here is derived from an EMBL/GenBank/DDBJ whole genome shotgun (WGS) entry which is preliminary data.</text>
</comment>
<feature type="region of interest" description="Disordered" evidence="1">
    <location>
        <begin position="100"/>
        <end position="122"/>
    </location>
</feature>
<sequence>MLGITGSFTKAMGGAETAINGYGCVVGNAQIGYGWNKENEFTEAMYDHHMRQAAGQLGGDHPIPSHGHPYWPLADGTLRDLLWANRGYMLGRDFEPVKLSIEASSPKMEPSPTGRSGGLSDW</sequence>
<name>A0AAJ0FTN9_9HYPO</name>
<dbReference type="EMBL" id="JASWJB010000348">
    <property type="protein sequence ID" value="KAK2591284.1"/>
    <property type="molecule type" value="Genomic_DNA"/>
</dbReference>
<evidence type="ECO:0000313" key="2">
    <source>
        <dbReference type="EMBL" id="KAK2591284.1"/>
    </source>
</evidence>